<protein>
    <submittedName>
        <fullName evidence="5">S-adenosyl-L-methionine-dependent methyltransferase</fullName>
    </submittedName>
</protein>
<dbReference type="Proteomes" id="UP000027361">
    <property type="component" value="Unassembled WGS sequence"/>
</dbReference>
<dbReference type="SUPFAM" id="SSF53335">
    <property type="entry name" value="S-adenosyl-L-methionine-dependent methyltransferases"/>
    <property type="match status" value="1"/>
</dbReference>
<dbReference type="PANTHER" id="PTHR13090:SF1">
    <property type="entry name" value="ARGININE-HYDROXYLASE NDUFAF5, MITOCHONDRIAL"/>
    <property type="match status" value="1"/>
</dbReference>
<organism evidence="5 6">
    <name type="scientific">Tilletiaria anomala (strain ATCC 24038 / CBS 436.72 / UBC 951)</name>
    <dbReference type="NCBI Taxonomy" id="1037660"/>
    <lineage>
        <taxon>Eukaryota</taxon>
        <taxon>Fungi</taxon>
        <taxon>Dikarya</taxon>
        <taxon>Basidiomycota</taxon>
        <taxon>Ustilaginomycotina</taxon>
        <taxon>Exobasidiomycetes</taxon>
        <taxon>Georgefischeriales</taxon>
        <taxon>Tilletiariaceae</taxon>
        <taxon>Tilletiaria</taxon>
    </lineage>
</organism>
<reference evidence="5 6" key="1">
    <citation type="submission" date="2014-05" db="EMBL/GenBank/DDBJ databases">
        <title>Draft genome sequence of a rare smut relative, Tilletiaria anomala UBC 951.</title>
        <authorList>
            <consortium name="DOE Joint Genome Institute"/>
            <person name="Toome M."/>
            <person name="Kuo A."/>
            <person name="Henrissat B."/>
            <person name="Lipzen A."/>
            <person name="Tritt A."/>
            <person name="Yoshinaga Y."/>
            <person name="Zane M."/>
            <person name="Barry K."/>
            <person name="Grigoriev I.V."/>
            <person name="Spatafora J.W."/>
            <person name="Aimea M.C."/>
        </authorList>
    </citation>
    <scope>NUCLEOTIDE SEQUENCE [LARGE SCALE GENOMIC DNA]</scope>
    <source>
        <strain evidence="5 6">UBC 951</strain>
    </source>
</reference>
<evidence type="ECO:0000313" key="5">
    <source>
        <dbReference type="EMBL" id="KDN53020.1"/>
    </source>
</evidence>
<keyword evidence="1 5" id="KW-0489">Methyltransferase</keyword>
<dbReference type="STRING" id="1037660.A0A066WQV0"/>
<evidence type="ECO:0000256" key="1">
    <source>
        <dbReference type="ARBA" id="ARBA00022603"/>
    </source>
</evidence>
<feature type="domain" description="Methyltransferase type 11" evidence="4">
    <location>
        <begin position="89"/>
        <end position="185"/>
    </location>
</feature>
<name>A0A066WQV0_TILAU</name>
<dbReference type="RefSeq" id="XP_013245859.1">
    <property type="nucleotide sequence ID" value="XM_013390405.1"/>
</dbReference>
<dbReference type="CDD" id="cd02440">
    <property type="entry name" value="AdoMet_MTases"/>
    <property type="match status" value="1"/>
</dbReference>
<gene>
    <name evidence="5" type="ORF">K437DRAFT_219742</name>
</gene>
<sequence>MPPGTSPQTTNPKPGPPKPNSPFTIFDRAVKVAQKDRAASRRPVSADRRSFEGNPGDSSRLTDYVRSALAENVAERLLDIKRPHSTIVEIGSGPGSLRQFLDVSQTKTQRLIMCDSSEKMLYRDQHLDSQAPFEIERRVMDEEFLEFEENSLDCVVSIGSLQWTNDLPGALIQIRRALKPDGVFVGAICGGDTLFELRTSLQLAEQEREGGISARVSPMAESSDMASLLSRAGFNIPTIDVDDVTVSYPSMFELIHDLRDMGESNAIINRRPNLQRDTLLSAAATYQALHGNEDGTIPATFSVIFMVSRQYLCDSSAQG</sequence>
<dbReference type="HOGENOM" id="CLU_046586_0_3_1"/>
<evidence type="ECO:0000256" key="3">
    <source>
        <dbReference type="SAM" id="MobiDB-lite"/>
    </source>
</evidence>
<comment type="caution">
    <text evidence="5">The sequence shown here is derived from an EMBL/GenBank/DDBJ whole genome shotgun (WGS) entry which is preliminary data.</text>
</comment>
<feature type="compositionally biased region" description="Low complexity" evidence="3">
    <location>
        <begin position="1"/>
        <end position="12"/>
    </location>
</feature>
<dbReference type="InterPro" id="IPR013216">
    <property type="entry name" value="Methyltransf_11"/>
</dbReference>
<accession>A0A066WQV0</accession>
<dbReference type="InterPro" id="IPR029063">
    <property type="entry name" value="SAM-dependent_MTases_sf"/>
</dbReference>
<evidence type="ECO:0000259" key="4">
    <source>
        <dbReference type="Pfam" id="PF08241"/>
    </source>
</evidence>
<dbReference type="PANTHER" id="PTHR13090">
    <property type="entry name" value="ARGININE-HYDROXYLASE NDUFAF5, MITOCHONDRIAL"/>
    <property type="match status" value="1"/>
</dbReference>
<keyword evidence="2 5" id="KW-0808">Transferase</keyword>
<dbReference type="GO" id="GO:0008757">
    <property type="term" value="F:S-adenosylmethionine-dependent methyltransferase activity"/>
    <property type="evidence" value="ECO:0007669"/>
    <property type="project" value="InterPro"/>
</dbReference>
<dbReference type="GeneID" id="25262249"/>
<dbReference type="OrthoDB" id="16816at2759"/>
<dbReference type="AlphaFoldDB" id="A0A066WQV0"/>
<proteinExistence type="predicted"/>
<dbReference type="OMA" id="YEVVYGH"/>
<dbReference type="InParanoid" id="A0A066WQV0"/>
<feature type="compositionally biased region" description="Basic and acidic residues" evidence="3">
    <location>
        <begin position="28"/>
        <end position="51"/>
    </location>
</feature>
<dbReference type="GO" id="GO:0005739">
    <property type="term" value="C:mitochondrion"/>
    <property type="evidence" value="ECO:0007669"/>
    <property type="project" value="TreeGrafter"/>
</dbReference>
<dbReference type="Pfam" id="PF08241">
    <property type="entry name" value="Methyltransf_11"/>
    <property type="match status" value="1"/>
</dbReference>
<dbReference type="EMBL" id="JMSN01000005">
    <property type="protein sequence ID" value="KDN53020.1"/>
    <property type="molecule type" value="Genomic_DNA"/>
</dbReference>
<evidence type="ECO:0000256" key="2">
    <source>
        <dbReference type="ARBA" id="ARBA00022679"/>
    </source>
</evidence>
<dbReference type="GO" id="GO:0032259">
    <property type="term" value="P:methylation"/>
    <property type="evidence" value="ECO:0007669"/>
    <property type="project" value="UniProtKB-KW"/>
</dbReference>
<keyword evidence="6" id="KW-1185">Reference proteome</keyword>
<dbReference type="GO" id="GO:0032981">
    <property type="term" value="P:mitochondrial respiratory chain complex I assembly"/>
    <property type="evidence" value="ECO:0007669"/>
    <property type="project" value="TreeGrafter"/>
</dbReference>
<evidence type="ECO:0000313" key="6">
    <source>
        <dbReference type="Proteomes" id="UP000027361"/>
    </source>
</evidence>
<dbReference type="Gene3D" id="3.40.50.150">
    <property type="entry name" value="Vaccinia Virus protein VP39"/>
    <property type="match status" value="1"/>
</dbReference>
<dbReference type="InterPro" id="IPR050602">
    <property type="entry name" value="Malonyl-ACP_OMT"/>
</dbReference>
<feature type="region of interest" description="Disordered" evidence="3">
    <location>
        <begin position="1"/>
        <end position="61"/>
    </location>
</feature>